<dbReference type="Proteomes" id="UP000001261">
    <property type="component" value="Unassembled WGS sequence"/>
</dbReference>
<gene>
    <name evidence="1" type="ORF">CIMG_11021</name>
</gene>
<reference evidence="2" key="2">
    <citation type="journal article" date="2010" name="Genome Res.">
        <title>Population genomic sequencing of Coccidioides fungi reveals recent hybridization and transposon control.</title>
        <authorList>
            <person name="Neafsey D.E."/>
            <person name="Barker B.M."/>
            <person name="Sharpton T.J."/>
            <person name="Stajich J.E."/>
            <person name="Park D.J."/>
            <person name="Whiston E."/>
            <person name="Hung C.-Y."/>
            <person name="McMahan C."/>
            <person name="White J."/>
            <person name="Sykes S."/>
            <person name="Heiman D."/>
            <person name="Young S."/>
            <person name="Zeng Q."/>
            <person name="Abouelleil A."/>
            <person name="Aftuck L."/>
            <person name="Bessette D."/>
            <person name="Brown A."/>
            <person name="FitzGerald M."/>
            <person name="Lui A."/>
            <person name="Macdonald J.P."/>
            <person name="Priest M."/>
            <person name="Orbach M.J."/>
            <person name="Galgiani J.N."/>
            <person name="Kirkland T.N."/>
            <person name="Cole G.T."/>
            <person name="Birren B.W."/>
            <person name="Henn M.R."/>
            <person name="Taylor J.W."/>
            <person name="Rounsley S.D."/>
        </authorList>
    </citation>
    <scope>GENOME REANNOTATION</scope>
    <source>
        <strain evidence="2">RS</strain>
    </source>
</reference>
<dbReference type="AlphaFoldDB" id="A0A0D8JRH1"/>
<organism evidence="1 2">
    <name type="scientific">Coccidioides immitis (strain RS)</name>
    <name type="common">Valley fever fungus</name>
    <dbReference type="NCBI Taxonomy" id="246410"/>
    <lineage>
        <taxon>Eukaryota</taxon>
        <taxon>Fungi</taxon>
        <taxon>Dikarya</taxon>
        <taxon>Ascomycota</taxon>
        <taxon>Pezizomycotina</taxon>
        <taxon>Eurotiomycetes</taxon>
        <taxon>Eurotiomycetidae</taxon>
        <taxon>Onygenales</taxon>
        <taxon>Onygenaceae</taxon>
        <taxon>Coccidioides</taxon>
    </lineage>
</organism>
<dbReference type="RefSeq" id="XP_012214412.1">
    <property type="nucleotide sequence ID" value="XM_012358989.1"/>
</dbReference>
<keyword evidence="2" id="KW-1185">Reference proteome</keyword>
<evidence type="ECO:0000313" key="2">
    <source>
        <dbReference type="Proteomes" id="UP000001261"/>
    </source>
</evidence>
<reference evidence="2" key="1">
    <citation type="journal article" date="2009" name="Genome Res.">
        <title>Comparative genomic analyses of the human fungal pathogens Coccidioides and their relatives.</title>
        <authorList>
            <person name="Sharpton T.J."/>
            <person name="Stajich J.E."/>
            <person name="Rounsley S.D."/>
            <person name="Gardner M.J."/>
            <person name="Wortman J.R."/>
            <person name="Jordar V.S."/>
            <person name="Maiti R."/>
            <person name="Kodira C.D."/>
            <person name="Neafsey D.E."/>
            <person name="Zeng Q."/>
            <person name="Hung C.-Y."/>
            <person name="McMahan C."/>
            <person name="Muszewska A."/>
            <person name="Grynberg M."/>
            <person name="Mandel M.A."/>
            <person name="Kellner E.M."/>
            <person name="Barker B.M."/>
            <person name="Galgiani J.N."/>
            <person name="Orbach M.J."/>
            <person name="Kirkland T.N."/>
            <person name="Cole G.T."/>
            <person name="Henn M.R."/>
            <person name="Birren B.W."/>
            <person name="Taylor J.W."/>
        </authorList>
    </citation>
    <scope>NUCLEOTIDE SEQUENCE [LARGE SCALE GENOMIC DNA]</scope>
    <source>
        <strain evidence="2">RS</strain>
    </source>
</reference>
<protein>
    <submittedName>
        <fullName evidence="1">Uncharacterized protein</fullName>
    </submittedName>
</protein>
<sequence length="152" mass="16180">MSRRSAQPSKATFSSQQVIVESAVEFLPQNLAFEDAGIICCVNHIRDDKPERYPLGDCGCLLSSDNFHPDTGASPSISHAKASDDNFLSPDEVTASGQAAGHSVSHICKAMKTNLISPLGSIMWLLKVFCQGKCGIAICHALHAASRPPDSV</sequence>
<name>A0A0D8JRH1_COCIM</name>
<dbReference type="GeneID" id="24163531"/>
<dbReference type="InParanoid" id="A0A0D8JRH1"/>
<dbReference type="VEuPathDB" id="FungiDB:CIMG_11021"/>
<dbReference type="EMBL" id="GG704911">
    <property type="protein sequence ID" value="KJF59945.1"/>
    <property type="molecule type" value="Genomic_DNA"/>
</dbReference>
<dbReference type="KEGG" id="cim:CIMG_11021"/>
<evidence type="ECO:0000313" key="1">
    <source>
        <dbReference type="EMBL" id="KJF59945.1"/>
    </source>
</evidence>
<accession>A0A0D8JRH1</accession>
<proteinExistence type="predicted"/>